<dbReference type="AlphaFoldDB" id="A0A413ZG35"/>
<accession>A0A413ZG35</accession>
<proteinExistence type="predicted"/>
<comment type="caution">
    <text evidence="1">The sequence shown here is derived from an EMBL/GenBank/DDBJ whole genome shotgun (WGS) entry which is preliminary data.</text>
</comment>
<name>A0A413ZG35_BACSE</name>
<dbReference type="Proteomes" id="UP000285305">
    <property type="component" value="Unassembled WGS sequence"/>
</dbReference>
<organism evidence="1 2">
    <name type="scientific">Bacteroides stercoris</name>
    <dbReference type="NCBI Taxonomy" id="46506"/>
    <lineage>
        <taxon>Bacteria</taxon>
        <taxon>Pseudomonadati</taxon>
        <taxon>Bacteroidota</taxon>
        <taxon>Bacteroidia</taxon>
        <taxon>Bacteroidales</taxon>
        <taxon>Bacteroidaceae</taxon>
        <taxon>Bacteroides</taxon>
    </lineage>
</organism>
<dbReference type="RefSeq" id="WP_117899983.1">
    <property type="nucleotide sequence ID" value="NZ_QSHQ01000095.1"/>
</dbReference>
<evidence type="ECO:0000313" key="2">
    <source>
        <dbReference type="Proteomes" id="UP000285305"/>
    </source>
</evidence>
<gene>
    <name evidence="1" type="ORF">DW853_18820</name>
</gene>
<dbReference type="EMBL" id="QSHQ01000095">
    <property type="protein sequence ID" value="RHC22159.1"/>
    <property type="molecule type" value="Genomic_DNA"/>
</dbReference>
<reference evidence="1 2" key="1">
    <citation type="submission" date="2018-08" db="EMBL/GenBank/DDBJ databases">
        <title>A genome reference for cultivated species of the human gut microbiota.</title>
        <authorList>
            <person name="Zou Y."/>
            <person name="Xue W."/>
            <person name="Luo G."/>
        </authorList>
    </citation>
    <scope>NUCLEOTIDE SEQUENCE [LARGE SCALE GENOMIC DNA]</scope>
    <source>
        <strain evidence="1 2">AM36-9BH</strain>
    </source>
</reference>
<evidence type="ECO:0000313" key="1">
    <source>
        <dbReference type="EMBL" id="RHC22159.1"/>
    </source>
</evidence>
<dbReference type="InterPro" id="IPR025462">
    <property type="entry name" value="DUF4313"/>
</dbReference>
<protein>
    <submittedName>
        <fullName evidence="1">DUF4313 domain-containing protein</fullName>
    </submittedName>
</protein>
<dbReference type="Pfam" id="PF14190">
    <property type="entry name" value="DUF4313"/>
    <property type="match status" value="1"/>
</dbReference>
<sequence length="265" mass="30943">MKTDNKLYWKTATEPVENIVVRLVLATYADNDNLYVGLEKISGESPECWETYTDITVNCNALPSFHAYVDSRDCNRHVYDFLVRNRIAEPTEHEYQGFRMFRFNPERLKELSPEQFGSISLNSTGQEHTIKEFVYREERFPLRIIRNDHGKYLIATERLEKALEEGVRNLDATANELLESICLFCSGQELHSLTDTELIKRINGQYSEQQSTPVMKKEYEESIQKYAIYLIDEKMREYDDTAIGIAIDAYKDGLNDAISLLWCRY</sequence>